<dbReference type="PIRSF" id="PIRSF000903">
    <property type="entry name" value="B5n-ttraPtase_sm"/>
    <property type="match status" value="1"/>
</dbReference>
<evidence type="ECO:0000256" key="5">
    <source>
        <dbReference type="ARBA" id="ARBA00031248"/>
    </source>
</evidence>
<dbReference type="HAMAP" id="MF_00199">
    <property type="entry name" value="ApaH"/>
    <property type="match status" value="1"/>
</dbReference>
<reference evidence="10" key="1">
    <citation type="submission" date="2018-06" db="EMBL/GenBank/DDBJ databases">
        <authorList>
            <person name="Zhirakovskaya E."/>
        </authorList>
    </citation>
    <scope>NUCLEOTIDE SEQUENCE</scope>
</reference>
<dbReference type="NCBIfam" id="TIGR00668">
    <property type="entry name" value="apaH"/>
    <property type="match status" value="1"/>
</dbReference>
<gene>
    <name evidence="10" type="ORF">MNBD_GAMMA22-3127</name>
</gene>
<dbReference type="GO" id="GO:0008803">
    <property type="term" value="F:bis(5'-nucleosyl)-tetraphosphatase (symmetrical) activity"/>
    <property type="evidence" value="ECO:0007669"/>
    <property type="project" value="UniProtKB-EC"/>
</dbReference>
<feature type="domain" description="Calcineurin-like phosphoesterase" evidence="9">
    <location>
        <begin position="1"/>
        <end position="171"/>
    </location>
</feature>
<sequence length="276" mass="31490">MTIYAIGDIQGCYADLQNLLSKINFSATNDTLWFAGDLVNRGPNSLETLRFIKSLGNSAITVLGNHDLHALAVRAGIKKDKKGSLSSLLSAPDADELFDWLRNQPLIHYDVTSNFTLVHAGIPAEWDLKSALNYGDELHKVLSDDSYVDFLEHMYGDIPNLWSEQLLSWDRLRYICNAFTRMRFCYDNGQLNFSEKNSPEYVTNNSNEALIPWFELENRKTQSDKIIFGHWSNLGLRIEQNIFALDTGCLWGKQLTALKIDNKLEYYQVNCPKNSH</sequence>
<dbReference type="SUPFAM" id="SSF56300">
    <property type="entry name" value="Metallo-dependent phosphatases"/>
    <property type="match status" value="1"/>
</dbReference>
<comment type="function">
    <text evidence="1">Hydrolyzes diadenosine 5',5'''-P1,P4-tetraphosphate to yield ADP.</text>
</comment>
<evidence type="ECO:0000313" key="10">
    <source>
        <dbReference type="EMBL" id="VAX01319.1"/>
    </source>
</evidence>
<dbReference type="InterPro" id="IPR004617">
    <property type="entry name" value="ApaH"/>
</dbReference>
<keyword evidence="4 10" id="KW-0378">Hydrolase</keyword>
<evidence type="ECO:0000256" key="3">
    <source>
        <dbReference type="ARBA" id="ARBA00012506"/>
    </source>
</evidence>
<protein>
    <recommendedName>
        <fullName evidence="3">bis(5'-nucleosyl)-tetraphosphatase (symmetrical)</fullName>
        <ecNumber evidence="3">3.6.1.41</ecNumber>
    </recommendedName>
    <alternativeName>
        <fullName evidence="6">Ap4A hydrolase</fullName>
    </alternativeName>
    <alternativeName>
        <fullName evidence="5">Diadenosine 5',5'''-P1,P4-tetraphosphate pyrophosphohydrolase</fullName>
    </alternativeName>
    <alternativeName>
        <fullName evidence="7">Diadenosine tetraphosphatase</fullName>
    </alternativeName>
</protein>
<evidence type="ECO:0000256" key="8">
    <source>
        <dbReference type="ARBA" id="ARBA00049417"/>
    </source>
</evidence>
<dbReference type="Gene3D" id="3.60.21.10">
    <property type="match status" value="1"/>
</dbReference>
<evidence type="ECO:0000256" key="7">
    <source>
        <dbReference type="ARBA" id="ARBA00033210"/>
    </source>
</evidence>
<evidence type="ECO:0000256" key="2">
    <source>
        <dbReference type="ARBA" id="ARBA00005419"/>
    </source>
</evidence>
<organism evidence="10">
    <name type="scientific">hydrothermal vent metagenome</name>
    <dbReference type="NCBI Taxonomy" id="652676"/>
    <lineage>
        <taxon>unclassified sequences</taxon>
        <taxon>metagenomes</taxon>
        <taxon>ecological metagenomes</taxon>
    </lineage>
</organism>
<accession>A0A3B1A6E2</accession>
<comment type="similarity">
    <text evidence="2">Belongs to the Ap4A hydrolase family.</text>
</comment>
<evidence type="ECO:0000256" key="6">
    <source>
        <dbReference type="ARBA" id="ARBA00032248"/>
    </source>
</evidence>
<dbReference type="CDD" id="cd07422">
    <property type="entry name" value="MPP_ApaH"/>
    <property type="match status" value="1"/>
</dbReference>
<dbReference type="AlphaFoldDB" id="A0A3B1A6E2"/>
<evidence type="ECO:0000256" key="4">
    <source>
        <dbReference type="ARBA" id="ARBA00022801"/>
    </source>
</evidence>
<dbReference type="PANTHER" id="PTHR40942:SF4">
    <property type="entry name" value="CYTOCHROME C5"/>
    <property type="match status" value="1"/>
</dbReference>
<evidence type="ECO:0000259" key="9">
    <source>
        <dbReference type="Pfam" id="PF00149"/>
    </source>
</evidence>
<name>A0A3B1A6E2_9ZZZZ</name>
<dbReference type="Pfam" id="PF00149">
    <property type="entry name" value="Metallophos"/>
    <property type="match status" value="1"/>
</dbReference>
<dbReference type="NCBIfam" id="NF001204">
    <property type="entry name" value="PRK00166.1"/>
    <property type="match status" value="1"/>
</dbReference>
<proteinExistence type="inferred from homology"/>
<dbReference type="InterPro" id="IPR004843">
    <property type="entry name" value="Calcineurin-like_PHP"/>
</dbReference>
<dbReference type="EMBL" id="UOFS01000048">
    <property type="protein sequence ID" value="VAX01319.1"/>
    <property type="molecule type" value="Genomic_DNA"/>
</dbReference>
<comment type="catalytic activity">
    <reaction evidence="8">
        <text>P(1),P(4)-bis(5'-adenosyl) tetraphosphate + H2O = 2 ADP + 2 H(+)</text>
        <dbReference type="Rhea" id="RHEA:24252"/>
        <dbReference type="ChEBI" id="CHEBI:15377"/>
        <dbReference type="ChEBI" id="CHEBI:15378"/>
        <dbReference type="ChEBI" id="CHEBI:58141"/>
        <dbReference type="ChEBI" id="CHEBI:456216"/>
        <dbReference type="EC" id="3.6.1.41"/>
    </reaction>
</comment>
<evidence type="ECO:0000256" key="1">
    <source>
        <dbReference type="ARBA" id="ARBA00003413"/>
    </source>
</evidence>
<dbReference type="EC" id="3.6.1.41" evidence="3"/>
<dbReference type="PANTHER" id="PTHR40942">
    <property type="match status" value="1"/>
</dbReference>
<dbReference type="InterPro" id="IPR029052">
    <property type="entry name" value="Metallo-depent_PP-like"/>
</dbReference>